<comment type="cofactor">
    <cofactor evidence="7">
        <name>Mg(2+)</name>
        <dbReference type="ChEBI" id="CHEBI:18420"/>
    </cofactor>
</comment>
<dbReference type="STRING" id="1188229.GlitD10_1756"/>
<dbReference type="EC" id="2.10.1.1" evidence="7"/>
<comment type="similarity">
    <text evidence="3 7">Belongs to the MoeA family.</text>
</comment>
<keyword evidence="10" id="KW-1185">Reference proteome</keyword>
<evidence type="ECO:0000256" key="7">
    <source>
        <dbReference type="RuleBase" id="RU365090"/>
    </source>
</evidence>
<sequence>MITVERAEQIIKNHWFSTKSEEIALEYCAGKILAEPVYADRDYPPINRVMMDGIAINKKAYDLGLRAFPISGMATAGTAPLQLENIETCIEVMTGCVLPSGANLVIPYEQVHIHQGMANITVETDRNVQDFVHQEGSDCHLGELVIPPGTKLKGIHLGILASFGYSKLLVEKPIKIKVIATGDELIPIDQKPQSYQLRRSNVYALKASLLSYGYLDVEIDHIPDIPELIIAHYQGNHQPYDLLIYSGGISQGKRDYLPEIWQKMGVVEYIHGVKQKPGKPMWFGVDNQSNTVILGLPGNPVSGLVCLHRYFLNRTSFYGRLQQPITFQADLTYFVPVKINAKREFTPIIPENSGDFVALAGSDGFVELPQDQKVFTTAEDFLFYPWY</sequence>
<protein>
    <recommendedName>
        <fullName evidence="7">Molybdopterin molybdenumtransferase</fullName>
        <ecNumber evidence="7">2.10.1.1</ecNumber>
    </recommendedName>
</protein>
<feature type="domain" description="MoaB/Mog" evidence="8">
    <location>
        <begin position="177"/>
        <end position="314"/>
    </location>
</feature>
<dbReference type="InterPro" id="IPR005110">
    <property type="entry name" value="MoeA_linker/N"/>
</dbReference>
<evidence type="ECO:0000256" key="2">
    <source>
        <dbReference type="ARBA" id="ARBA00005046"/>
    </source>
</evidence>
<dbReference type="Gene3D" id="3.90.105.10">
    <property type="entry name" value="Molybdopterin biosynthesis moea protein, domain 2"/>
    <property type="match status" value="1"/>
</dbReference>
<dbReference type="SUPFAM" id="SSF63867">
    <property type="entry name" value="MoeA C-terminal domain-like"/>
    <property type="match status" value="1"/>
</dbReference>
<keyword evidence="5 7" id="KW-0501">Molybdenum cofactor biosynthesis</keyword>
<dbReference type="InterPro" id="IPR036425">
    <property type="entry name" value="MoaB/Mog-like_dom_sf"/>
</dbReference>
<comment type="catalytic activity">
    <reaction evidence="6">
        <text>adenylyl-molybdopterin + molybdate = Mo-molybdopterin + AMP + H(+)</text>
        <dbReference type="Rhea" id="RHEA:35047"/>
        <dbReference type="ChEBI" id="CHEBI:15378"/>
        <dbReference type="ChEBI" id="CHEBI:36264"/>
        <dbReference type="ChEBI" id="CHEBI:62727"/>
        <dbReference type="ChEBI" id="CHEBI:71302"/>
        <dbReference type="ChEBI" id="CHEBI:456215"/>
        <dbReference type="EC" id="2.10.1.1"/>
    </reaction>
</comment>
<dbReference type="Pfam" id="PF03454">
    <property type="entry name" value="MoeA_C"/>
    <property type="match status" value="1"/>
</dbReference>
<name>A0A1J0ADR4_9CYAN</name>
<dbReference type="InterPro" id="IPR038987">
    <property type="entry name" value="MoeA-like"/>
</dbReference>
<dbReference type="PROSITE" id="PS01079">
    <property type="entry name" value="MOCF_BIOSYNTHESIS_2"/>
    <property type="match status" value="1"/>
</dbReference>
<keyword evidence="7" id="KW-0479">Metal-binding</keyword>
<evidence type="ECO:0000256" key="6">
    <source>
        <dbReference type="ARBA" id="ARBA00047317"/>
    </source>
</evidence>
<dbReference type="Pfam" id="PF03453">
    <property type="entry name" value="MoeA_N"/>
    <property type="match status" value="1"/>
</dbReference>
<dbReference type="RefSeq" id="WP_071454577.1">
    <property type="nucleotide sequence ID" value="NZ_CP017675.1"/>
</dbReference>
<dbReference type="GO" id="GO:0005829">
    <property type="term" value="C:cytosol"/>
    <property type="evidence" value="ECO:0007669"/>
    <property type="project" value="TreeGrafter"/>
</dbReference>
<dbReference type="InterPro" id="IPR036688">
    <property type="entry name" value="MoeA_C_domain_IV_sf"/>
</dbReference>
<keyword evidence="7 9" id="KW-0808">Transferase</keyword>
<dbReference type="Gene3D" id="2.40.340.10">
    <property type="entry name" value="MoeA, C-terminal, domain IV"/>
    <property type="match status" value="1"/>
</dbReference>
<dbReference type="GO" id="GO:0061599">
    <property type="term" value="F:molybdopterin molybdotransferase activity"/>
    <property type="evidence" value="ECO:0007669"/>
    <property type="project" value="UniProtKB-UniRule"/>
</dbReference>
<dbReference type="SUPFAM" id="SSF63882">
    <property type="entry name" value="MoeA N-terminal region -like"/>
    <property type="match status" value="1"/>
</dbReference>
<dbReference type="Gene3D" id="3.40.980.10">
    <property type="entry name" value="MoaB/Mog-like domain"/>
    <property type="match status" value="1"/>
</dbReference>
<evidence type="ECO:0000256" key="4">
    <source>
        <dbReference type="ARBA" id="ARBA00022505"/>
    </source>
</evidence>
<accession>A0A1J0ADR4</accession>
<dbReference type="Gene3D" id="2.170.190.11">
    <property type="entry name" value="Molybdopterin biosynthesis moea protein, domain 3"/>
    <property type="match status" value="1"/>
</dbReference>
<dbReference type="CDD" id="cd00887">
    <property type="entry name" value="MoeA"/>
    <property type="match status" value="1"/>
</dbReference>
<comment type="pathway">
    <text evidence="2 7">Cofactor biosynthesis; molybdopterin biosynthesis.</text>
</comment>
<keyword evidence="7" id="KW-0460">Magnesium</keyword>
<reference evidence="9 10" key="1">
    <citation type="submission" date="2016-10" db="EMBL/GenBank/DDBJ databases">
        <title>Description of Gloeomargarita lithophora gen. nov., sp. nov., a thylakoid-bearing basal-branching cyanobacterium with intracellular carbonates, and proposal for Gloeomargaritales ord. nov.</title>
        <authorList>
            <person name="Moreira D."/>
            <person name="Tavera R."/>
            <person name="Benzerara K."/>
            <person name="Skouri-Panet F."/>
            <person name="Couradeau E."/>
            <person name="Gerard E."/>
            <person name="Loussert C."/>
            <person name="Novelo E."/>
            <person name="Zivanovic Y."/>
            <person name="Lopez-Garcia P."/>
        </authorList>
    </citation>
    <scope>NUCLEOTIDE SEQUENCE [LARGE SCALE GENOMIC DNA]</scope>
    <source>
        <strain evidence="9 10">D10</strain>
    </source>
</reference>
<evidence type="ECO:0000259" key="8">
    <source>
        <dbReference type="SMART" id="SM00852"/>
    </source>
</evidence>
<dbReference type="PANTHER" id="PTHR10192">
    <property type="entry name" value="MOLYBDOPTERIN BIOSYNTHESIS PROTEIN"/>
    <property type="match status" value="1"/>
</dbReference>
<dbReference type="GO" id="GO:0046872">
    <property type="term" value="F:metal ion binding"/>
    <property type="evidence" value="ECO:0007669"/>
    <property type="project" value="UniProtKB-UniRule"/>
</dbReference>
<dbReference type="InterPro" id="IPR008284">
    <property type="entry name" value="MoCF_biosynth_CS"/>
</dbReference>
<dbReference type="SUPFAM" id="SSF53218">
    <property type="entry name" value="Molybdenum cofactor biosynthesis proteins"/>
    <property type="match status" value="1"/>
</dbReference>
<dbReference type="OrthoDB" id="9804758at2"/>
<gene>
    <name evidence="9" type="primary">moeA</name>
    <name evidence="9" type="ORF">GlitD10_1756</name>
</gene>
<dbReference type="InterPro" id="IPR001453">
    <property type="entry name" value="MoaB/Mog_dom"/>
</dbReference>
<dbReference type="UniPathway" id="UPA00344"/>
<dbReference type="PANTHER" id="PTHR10192:SF5">
    <property type="entry name" value="GEPHYRIN"/>
    <property type="match status" value="1"/>
</dbReference>
<evidence type="ECO:0000256" key="5">
    <source>
        <dbReference type="ARBA" id="ARBA00023150"/>
    </source>
</evidence>
<dbReference type="KEGG" id="glt:GlitD10_1756"/>
<evidence type="ECO:0000256" key="3">
    <source>
        <dbReference type="ARBA" id="ARBA00010763"/>
    </source>
</evidence>
<dbReference type="Pfam" id="PF00994">
    <property type="entry name" value="MoCF_biosynth"/>
    <property type="match status" value="1"/>
</dbReference>
<dbReference type="GO" id="GO:0006777">
    <property type="term" value="P:Mo-molybdopterin cofactor biosynthetic process"/>
    <property type="evidence" value="ECO:0007669"/>
    <property type="project" value="UniProtKB-UniRule"/>
</dbReference>
<evidence type="ECO:0000313" key="9">
    <source>
        <dbReference type="EMBL" id="APB34082.1"/>
    </source>
</evidence>
<dbReference type="Proteomes" id="UP000180235">
    <property type="component" value="Chromosome"/>
</dbReference>
<dbReference type="InterPro" id="IPR005111">
    <property type="entry name" value="MoeA_C_domain_IV"/>
</dbReference>
<dbReference type="AlphaFoldDB" id="A0A1J0ADR4"/>
<keyword evidence="4 7" id="KW-0500">Molybdenum</keyword>
<proteinExistence type="inferred from homology"/>
<comment type="function">
    <text evidence="1 7">Catalyzes the insertion of molybdate into adenylated molybdopterin with the concomitant release of AMP.</text>
</comment>
<dbReference type="InterPro" id="IPR036135">
    <property type="entry name" value="MoeA_linker/N_sf"/>
</dbReference>
<evidence type="ECO:0000313" key="10">
    <source>
        <dbReference type="Proteomes" id="UP000180235"/>
    </source>
</evidence>
<dbReference type="SMART" id="SM00852">
    <property type="entry name" value="MoCF_biosynth"/>
    <property type="match status" value="1"/>
</dbReference>
<evidence type="ECO:0000256" key="1">
    <source>
        <dbReference type="ARBA" id="ARBA00002901"/>
    </source>
</evidence>
<organism evidence="9 10">
    <name type="scientific">Gloeomargarita lithophora Alchichica-D10</name>
    <dbReference type="NCBI Taxonomy" id="1188229"/>
    <lineage>
        <taxon>Bacteria</taxon>
        <taxon>Bacillati</taxon>
        <taxon>Cyanobacteriota</taxon>
        <taxon>Cyanophyceae</taxon>
        <taxon>Gloeomargaritales</taxon>
        <taxon>Gloeomargaritaceae</taxon>
        <taxon>Gloeomargarita</taxon>
    </lineage>
</organism>
<dbReference type="EMBL" id="CP017675">
    <property type="protein sequence ID" value="APB34082.1"/>
    <property type="molecule type" value="Genomic_DNA"/>
</dbReference>